<proteinExistence type="inferred from homology"/>
<evidence type="ECO:0000259" key="10">
    <source>
        <dbReference type="Pfam" id="PF00821"/>
    </source>
</evidence>
<accession>A0ABN1IQ27</accession>
<evidence type="ECO:0000313" key="12">
    <source>
        <dbReference type="EMBL" id="GAA0718277.1"/>
    </source>
</evidence>
<feature type="binding site" evidence="9">
    <location>
        <begin position="374"/>
        <end position="376"/>
    </location>
    <ligand>
        <name>substrate</name>
    </ligand>
</feature>
<feature type="binding site" evidence="9">
    <location>
        <position position="407"/>
    </location>
    <ligand>
        <name>GTP</name>
        <dbReference type="ChEBI" id="CHEBI:37565"/>
    </ligand>
</feature>
<comment type="catalytic activity">
    <reaction evidence="9">
        <text>oxaloacetate + GTP = phosphoenolpyruvate + GDP + CO2</text>
        <dbReference type="Rhea" id="RHEA:10388"/>
        <dbReference type="ChEBI" id="CHEBI:16452"/>
        <dbReference type="ChEBI" id="CHEBI:16526"/>
        <dbReference type="ChEBI" id="CHEBI:37565"/>
        <dbReference type="ChEBI" id="CHEBI:58189"/>
        <dbReference type="ChEBI" id="CHEBI:58702"/>
        <dbReference type="EC" id="4.1.1.32"/>
    </reaction>
</comment>
<dbReference type="Proteomes" id="UP001501523">
    <property type="component" value="Unassembled WGS sequence"/>
</dbReference>
<dbReference type="CDD" id="cd00819">
    <property type="entry name" value="PEPCK_GTP"/>
    <property type="match status" value="1"/>
</dbReference>
<dbReference type="EC" id="4.1.1.32" evidence="9"/>
<feature type="domain" description="Phosphoenolpyruvate carboxykinase GTP-utilising N-terminal" evidence="11">
    <location>
        <begin position="10"/>
        <end position="229"/>
    </location>
</feature>
<gene>
    <name evidence="9" type="primary">pckG</name>
    <name evidence="12" type="ORF">GCM10009105_25830</name>
</gene>
<dbReference type="PROSITE" id="PS00505">
    <property type="entry name" value="PEPCK_GTP"/>
    <property type="match status" value="1"/>
</dbReference>
<dbReference type="SUPFAM" id="SSF68923">
    <property type="entry name" value="PEP carboxykinase N-terminal domain"/>
    <property type="match status" value="1"/>
</dbReference>
<organism evidence="12 13">
    <name type="scientific">Dokdonella soli</name>
    <dbReference type="NCBI Taxonomy" id="529810"/>
    <lineage>
        <taxon>Bacteria</taxon>
        <taxon>Pseudomonadati</taxon>
        <taxon>Pseudomonadota</taxon>
        <taxon>Gammaproteobacteria</taxon>
        <taxon>Lysobacterales</taxon>
        <taxon>Rhodanobacteraceae</taxon>
        <taxon>Dokdonella</taxon>
    </lineage>
</organism>
<dbReference type="SUPFAM" id="SSF53795">
    <property type="entry name" value="PEP carboxykinase-like"/>
    <property type="match status" value="1"/>
</dbReference>
<name>A0ABN1IQ27_9GAMM</name>
<evidence type="ECO:0000256" key="9">
    <source>
        <dbReference type="HAMAP-Rule" id="MF_00452"/>
    </source>
</evidence>
<feature type="domain" description="Phosphoenolpyruvate carboxykinase C-terminal P-loop" evidence="10">
    <location>
        <begin position="233"/>
        <end position="586"/>
    </location>
</feature>
<dbReference type="PANTHER" id="PTHR11561:SF0">
    <property type="entry name" value="PHOSPHOENOLPYRUVATE CARBOXYKINASE [GTP]-RELATED"/>
    <property type="match status" value="1"/>
</dbReference>
<evidence type="ECO:0000256" key="4">
    <source>
        <dbReference type="ARBA" id="ARBA00022741"/>
    </source>
</evidence>
<evidence type="ECO:0000259" key="11">
    <source>
        <dbReference type="Pfam" id="PF17297"/>
    </source>
</evidence>
<evidence type="ECO:0000256" key="6">
    <source>
        <dbReference type="ARBA" id="ARBA00023134"/>
    </source>
</evidence>
<feature type="binding site" evidence="9">
    <location>
        <position position="288"/>
    </location>
    <ligand>
        <name>Mn(2+)</name>
        <dbReference type="ChEBI" id="CHEBI:29035"/>
    </ligand>
</feature>
<dbReference type="Gene3D" id="3.90.228.20">
    <property type="match status" value="1"/>
</dbReference>
<feature type="binding site" evidence="9">
    <location>
        <position position="217"/>
    </location>
    <ligand>
        <name>Mn(2+)</name>
        <dbReference type="ChEBI" id="CHEBI:29035"/>
    </ligand>
</feature>
<comment type="similarity">
    <text evidence="1 9">Belongs to the phosphoenolpyruvate carboxykinase [GTP] family.</text>
</comment>
<keyword evidence="9" id="KW-0963">Cytoplasm</keyword>
<keyword evidence="13" id="KW-1185">Reference proteome</keyword>
<feature type="binding site" evidence="9">
    <location>
        <position position="259"/>
    </location>
    <ligand>
        <name>substrate</name>
    </ligand>
</feature>
<dbReference type="Pfam" id="PF17297">
    <property type="entry name" value="PEPCK_N"/>
    <property type="match status" value="1"/>
</dbReference>
<keyword evidence="5 9" id="KW-0210">Decarboxylase</keyword>
<comment type="subcellular location">
    <subcellularLocation>
        <location evidence="9">Cytoplasm</location>
    </subcellularLocation>
</comment>
<evidence type="ECO:0000256" key="1">
    <source>
        <dbReference type="ARBA" id="ARBA00005796"/>
    </source>
</evidence>
<dbReference type="Gene3D" id="2.170.8.10">
    <property type="entry name" value="Phosphoenolpyruvate Carboxykinase, domain 2"/>
    <property type="match status" value="1"/>
</dbReference>
<dbReference type="InterPro" id="IPR008210">
    <property type="entry name" value="PEP_carboxykinase_N"/>
</dbReference>
<dbReference type="PANTHER" id="PTHR11561">
    <property type="entry name" value="PHOSPHOENOLPYRUVATE CARBOXYKINASE"/>
    <property type="match status" value="1"/>
</dbReference>
<dbReference type="InterPro" id="IPR035077">
    <property type="entry name" value="PEP_carboxykinase_GTP_C"/>
</dbReference>
<feature type="active site" evidence="9">
    <location>
        <position position="261"/>
    </location>
</feature>
<feature type="binding site" evidence="9">
    <location>
        <position position="237"/>
    </location>
    <ligand>
        <name>Mn(2+)</name>
        <dbReference type="ChEBI" id="CHEBI:29035"/>
    </ligand>
</feature>
<dbReference type="HAMAP" id="MF_00452">
    <property type="entry name" value="PEPCK_GTP"/>
    <property type="match status" value="1"/>
</dbReference>
<evidence type="ECO:0000256" key="8">
    <source>
        <dbReference type="ARBA" id="ARBA00023239"/>
    </source>
</evidence>
<keyword evidence="8 9" id="KW-0456">Lyase</keyword>
<comment type="function">
    <text evidence="9">Catalyzes the conversion of oxaloacetate (OAA) to phosphoenolpyruvate (PEP), the rate-limiting step in the metabolic pathway that produces glucose from lactate and other precursors derived from the citric acid cycle.</text>
</comment>
<keyword evidence="7 9" id="KW-0464">Manganese</keyword>
<dbReference type="Pfam" id="PF00821">
    <property type="entry name" value="PEPCK_GTP"/>
    <property type="match status" value="1"/>
</dbReference>
<keyword evidence="2 9" id="KW-0312">Gluconeogenesis</keyword>
<dbReference type="RefSeq" id="WP_343791771.1">
    <property type="nucleotide sequence ID" value="NZ_BAAAEU010000020.1"/>
</dbReference>
<evidence type="ECO:0000256" key="3">
    <source>
        <dbReference type="ARBA" id="ARBA00022723"/>
    </source>
</evidence>
<dbReference type="InterPro" id="IPR035078">
    <property type="entry name" value="PEP_carboxykinase_GTP_N"/>
</dbReference>
<feature type="binding site" evidence="9">
    <location>
        <position position="70"/>
    </location>
    <ligand>
        <name>substrate</name>
    </ligand>
</feature>
<comment type="caution">
    <text evidence="12">The sequence shown here is derived from an EMBL/GenBank/DDBJ whole genome shotgun (WGS) entry which is preliminary data.</text>
</comment>
<comment type="pathway">
    <text evidence="9">Carbohydrate biosynthesis; gluconeogenesis.</text>
</comment>
<keyword evidence="6 9" id="KW-0342">GTP-binding</keyword>
<dbReference type="EMBL" id="BAAAEU010000020">
    <property type="protein sequence ID" value="GAA0718277.1"/>
    <property type="molecule type" value="Genomic_DNA"/>
</dbReference>
<evidence type="ECO:0000256" key="7">
    <source>
        <dbReference type="ARBA" id="ARBA00023211"/>
    </source>
</evidence>
<dbReference type="NCBIfam" id="NF003253">
    <property type="entry name" value="PRK04210.1"/>
    <property type="match status" value="1"/>
</dbReference>
<evidence type="ECO:0000313" key="13">
    <source>
        <dbReference type="Proteomes" id="UP001501523"/>
    </source>
</evidence>
<evidence type="ECO:0000256" key="5">
    <source>
        <dbReference type="ARBA" id="ARBA00022793"/>
    </source>
</evidence>
<feature type="binding site" evidence="9">
    <location>
        <begin position="208"/>
        <end position="210"/>
    </location>
    <ligand>
        <name>substrate</name>
    </ligand>
</feature>
<dbReference type="PIRSF" id="PIRSF001348">
    <property type="entry name" value="PEP_carboxykinase_GTP"/>
    <property type="match status" value="1"/>
</dbReference>
<keyword evidence="3 9" id="KW-0479">Metal-binding</keyword>
<reference evidence="13" key="1">
    <citation type="journal article" date="2019" name="Int. J. Syst. Evol. Microbiol.">
        <title>The Global Catalogue of Microorganisms (GCM) 10K type strain sequencing project: providing services to taxonomists for standard genome sequencing and annotation.</title>
        <authorList>
            <consortium name="The Broad Institute Genomics Platform"/>
            <consortium name="The Broad Institute Genome Sequencing Center for Infectious Disease"/>
            <person name="Wu L."/>
            <person name="Ma J."/>
        </authorList>
    </citation>
    <scope>NUCLEOTIDE SEQUENCE [LARGE SCALE GENOMIC DNA]</scope>
    <source>
        <strain evidence="13">JCM 15421</strain>
    </source>
</reference>
<feature type="binding site" evidence="9">
    <location>
        <begin position="500"/>
        <end position="503"/>
    </location>
    <ligand>
        <name>GTP</name>
        <dbReference type="ChEBI" id="CHEBI:37565"/>
    </ligand>
</feature>
<keyword evidence="4 9" id="KW-0547">Nucleotide-binding</keyword>
<dbReference type="InterPro" id="IPR018091">
    <property type="entry name" value="PEP_carboxykin_GTP_CS"/>
</dbReference>
<feature type="binding site" evidence="9">
    <location>
        <position position="376"/>
    </location>
    <ligand>
        <name>GTP</name>
        <dbReference type="ChEBI" id="CHEBI:37565"/>
    </ligand>
</feature>
<comment type="subunit">
    <text evidence="9">Monomer.</text>
</comment>
<dbReference type="Gene3D" id="3.40.449.10">
    <property type="entry name" value="Phosphoenolpyruvate Carboxykinase, domain 1"/>
    <property type="match status" value="1"/>
</dbReference>
<evidence type="ECO:0000256" key="2">
    <source>
        <dbReference type="ARBA" id="ARBA00022432"/>
    </source>
</evidence>
<comment type="cofactor">
    <cofactor evidence="9">
        <name>Mn(2+)</name>
        <dbReference type="ChEBI" id="CHEBI:29035"/>
    </cofactor>
    <text evidence="9">Binds 1 Mn(2+) ion per subunit.</text>
</comment>
<protein>
    <recommendedName>
        <fullName evidence="9">Phosphoenolpyruvate carboxykinase [GTP]</fullName>
        <shortName evidence="9">PEP carboxykinase</shortName>
        <shortName evidence="9">PEPCK</shortName>
        <ecNumber evidence="9">4.1.1.32</ecNumber>
    </recommendedName>
    <alternativeName>
        <fullName evidence="9">GTP-dependent phosphoenolpyruvate carboxykinase</fullName>
        <shortName evidence="9">GTP-PEPCK</shortName>
    </alternativeName>
</protein>
<dbReference type="InterPro" id="IPR008209">
    <property type="entry name" value="PEP_carboxykinase_GTP"/>
</dbReference>
<feature type="binding site" evidence="9">
    <location>
        <begin position="260"/>
        <end position="265"/>
    </location>
    <ligand>
        <name>GTP</name>
        <dbReference type="ChEBI" id="CHEBI:37565"/>
    </ligand>
</feature>
<sequence length="603" mass="65680">MTSQLDTLNRWVDDVARLTQPDSIHWCDGSDAENRALIAQMERDGTLIALNPETHPNCWLHRSHPSDVARVEHLTLVCTKNKEDAGPNNHWMEPAEAHAKIDALFAGCMRGRTLYVVPYCMGPIDSPIARCGVEITDSPYVVANMRIMTRMGAPALARIERESAEAAARGEQPAFVKGLHSIGELDPEKRFIMHFPEELTIKSIGSGYGGNALLGKKCHALRIGSFQAKSEGWLAEHMLIVGIENPQGETHYVAAAFPSACGKTNLSMLIPPEGYRAKGWKVWTIGDDICWMTPGEDGRLWAINPEAGYFGVAPGTSKSTNPNALATIQRDTIYTNVAVTADNQPWWEGLPGTPVTDWQGRPYDPKNGPAAHPNSRFTVSARQCPSWSAQAEAAQGVPISAIVFGGRRPSLVPLVFEARDWAHGVLVGAAMGSETTAAATGAVGVLRRDSMAMKPFCGYNYGDYFAHWLSFDRPGAQLPKIFHVNWFRKGADGKFLWPGFGDNLRVLEWIIDRCKGEAGAQDTPIGFVPGKRDLHLEGLDLDDQALDTLLGVDAAGWNAELADIGRYLDSFGARAPAALKAEQRRVADALARDEAPVRKAVAG</sequence>
<dbReference type="InterPro" id="IPR013035">
    <property type="entry name" value="PEP_carboxykinase_C"/>
</dbReference>